<dbReference type="EMBL" id="CP101740">
    <property type="protein sequence ID" value="UUL81668.1"/>
    <property type="molecule type" value="Genomic_DNA"/>
</dbReference>
<organism evidence="3 4">
    <name type="scientific">Sphingomonas qomolangmaensis</name>
    <dbReference type="NCBI Taxonomy" id="2918765"/>
    <lineage>
        <taxon>Bacteria</taxon>
        <taxon>Pseudomonadati</taxon>
        <taxon>Pseudomonadota</taxon>
        <taxon>Alphaproteobacteria</taxon>
        <taxon>Sphingomonadales</taxon>
        <taxon>Sphingomonadaceae</taxon>
        <taxon>Sphingomonas</taxon>
    </lineage>
</organism>
<dbReference type="PROSITE" id="PS51257">
    <property type="entry name" value="PROKAR_LIPOPROTEIN"/>
    <property type="match status" value="1"/>
</dbReference>
<evidence type="ECO:0000313" key="3">
    <source>
        <dbReference type="EMBL" id="UUL81668.1"/>
    </source>
</evidence>
<feature type="region of interest" description="Disordered" evidence="1">
    <location>
        <begin position="184"/>
        <end position="204"/>
    </location>
</feature>
<dbReference type="Proteomes" id="UP001058533">
    <property type="component" value="Chromosome"/>
</dbReference>
<accession>A0ABY5L6H6</accession>
<proteinExistence type="predicted"/>
<dbReference type="RefSeq" id="WP_256505370.1">
    <property type="nucleotide sequence ID" value="NZ_CP101740.1"/>
</dbReference>
<keyword evidence="4" id="KW-1185">Reference proteome</keyword>
<evidence type="ECO:0008006" key="5">
    <source>
        <dbReference type="Google" id="ProtNLM"/>
    </source>
</evidence>
<keyword evidence="2" id="KW-0732">Signal</keyword>
<feature type="chain" id="PRO_5047429811" description="Lipoprotein" evidence="2">
    <location>
        <begin position="24"/>
        <end position="204"/>
    </location>
</feature>
<evidence type="ECO:0000256" key="2">
    <source>
        <dbReference type="SAM" id="SignalP"/>
    </source>
</evidence>
<protein>
    <recommendedName>
        <fullName evidence="5">Lipoprotein</fullName>
    </recommendedName>
</protein>
<gene>
    <name evidence="3" type="ORF">NMP03_10705</name>
</gene>
<reference evidence="3" key="1">
    <citation type="submission" date="2022-07" db="EMBL/GenBank/DDBJ databases">
        <title>Sphingomonas sp. nov., a novel bacterium isolated from the north slope of the Mount Everest.</title>
        <authorList>
            <person name="Cui X."/>
            <person name="Liu Y."/>
        </authorList>
    </citation>
    <scope>NUCLEOTIDE SEQUENCE</scope>
    <source>
        <strain evidence="3">S5-59</strain>
    </source>
</reference>
<feature type="signal peptide" evidence="2">
    <location>
        <begin position="1"/>
        <end position="23"/>
    </location>
</feature>
<evidence type="ECO:0000256" key="1">
    <source>
        <dbReference type="SAM" id="MobiDB-lite"/>
    </source>
</evidence>
<sequence length="204" mass="21136">MRSALVLLCAAVLAGCNSQPPEATVLENEAQTAATAATLRGWDRVFGVPSETIGHANQFGFRAPAYAADGPTFLSEGTPITLSQSDADKPNTGTFEAAGTTAQAIERVAFTLRITDPANADTAKQRFTDMIKTFLSQYDLQDDEALGAIASETASDATVAGQPSSIAVAKGDGDTRTITVTFTRPATITPGIQPAQGQADGNRA</sequence>
<name>A0ABY5L6H6_9SPHN</name>
<evidence type="ECO:0000313" key="4">
    <source>
        <dbReference type="Proteomes" id="UP001058533"/>
    </source>
</evidence>